<dbReference type="Proteomes" id="UP001055879">
    <property type="component" value="Linkage Group LG01"/>
</dbReference>
<sequence>MAEEISHDPIVQMDENDPNISKEAPMPSSRSHVQSAAGVDPDHALIHPSEYLFSYPNNDHVDFDVLTVNPLVVEILKGHPLNQALTYTASIPMIYLQQAWKTVEYVVESEKVKYFNILIDNFT</sequence>
<reference evidence="2" key="1">
    <citation type="journal article" date="2022" name="Mol. Ecol. Resour.">
        <title>The genomes of chicory, endive, great burdock and yacon provide insights into Asteraceae palaeo-polyploidization history and plant inulin production.</title>
        <authorList>
            <person name="Fan W."/>
            <person name="Wang S."/>
            <person name="Wang H."/>
            <person name="Wang A."/>
            <person name="Jiang F."/>
            <person name="Liu H."/>
            <person name="Zhao H."/>
            <person name="Xu D."/>
            <person name="Zhang Y."/>
        </authorList>
    </citation>
    <scope>NUCLEOTIDE SEQUENCE [LARGE SCALE GENOMIC DNA]</scope>
    <source>
        <strain evidence="2">cv. Niubang</strain>
    </source>
</reference>
<evidence type="ECO:0000313" key="2">
    <source>
        <dbReference type="Proteomes" id="UP001055879"/>
    </source>
</evidence>
<organism evidence="1 2">
    <name type="scientific">Arctium lappa</name>
    <name type="common">Greater burdock</name>
    <name type="synonym">Lappa major</name>
    <dbReference type="NCBI Taxonomy" id="4217"/>
    <lineage>
        <taxon>Eukaryota</taxon>
        <taxon>Viridiplantae</taxon>
        <taxon>Streptophyta</taxon>
        <taxon>Embryophyta</taxon>
        <taxon>Tracheophyta</taxon>
        <taxon>Spermatophyta</taxon>
        <taxon>Magnoliopsida</taxon>
        <taxon>eudicotyledons</taxon>
        <taxon>Gunneridae</taxon>
        <taxon>Pentapetalae</taxon>
        <taxon>asterids</taxon>
        <taxon>campanulids</taxon>
        <taxon>Asterales</taxon>
        <taxon>Asteraceae</taxon>
        <taxon>Carduoideae</taxon>
        <taxon>Cardueae</taxon>
        <taxon>Arctiinae</taxon>
        <taxon>Arctium</taxon>
    </lineage>
</organism>
<name>A0ACB9FH18_ARCLA</name>
<comment type="caution">
    <text evidence="1">The sequence shown here is derived from an EMBL/GenBank/DDBJ whole genome shotgun (WGS) entry which is preliminary data.</text>
</comment>
<gene>
    <name evidence="1" type="ORF">L6452_01775</name>
</gene>
<proteinExistence type="predicted"/>
<accession>A0ACB9FH18</accession>
<reference evidence="1 2" key="2">
    <citation type="journal article" date="2022" name="Mol. Ecol. Resour.">
        <title>The genomes of chicory, endive, great burdock and yacon provide insights into Asteraceae paleo-polyploidization history and plant inulin production.</title>
        <authorList>
            <person name="Fan W."/>
            <person name="Wang S."/>
            <person name="Wang H."/>
            <person name="Wang A."/>
            <person name="Jiang F."/>
            <person name="Liu H."/>
            <person name="Zhao H."/>
            <person name="Xu D."/>
            <person name="Zhang Y."/>
        </authorList>
    </citation>
    <scope>NUCLEOTIDE SEQUENCE [LARGE SCALE GENOMIC DNA]</scope>
    <source>
        <strain evidence="2">cv. Niubang</strain>
    </source>
</reference>
<dbReference type="EMBL" id="CM042047">
    <property type="protein sequence ID" value="KAI3770634.1"/>
    <property type="molecule type" value="Genomic_DNA"/>
</dbReference>
<keyword evidence="2" id="KW-1185">Reference proteome</keyword>
<evidence type="ECO:0000313" key="1">
    <source>
        <dbReference type="EMBL" id="KAI3770634.1"/>
    </source>
</evidence>
<protein>
    <submittedName>
        <fullName evidence="1">Uncharacterized protein</fullName>
    </submittedName>
</protein>